<dbReference type="PANTHER" id="PTHR10174">
    <property type="entry name" value="ALPHA-TOCOPHEROL TRANSFER PROTEIN-RELATED"/>
    <property type="match status" value="1"/>
</dbReference>
<gene>
    <name evidence="2" type="ORF">R5R35_006319</name>
</gene>
<dbReference type="InterPro" id="IPR001251">
    <property type="entry name" value="CRAL-TRIO_dom"/>
</dbReference>
<dbReference type="SMART" id="SM01100">
    <property type="entry name" value="CRAL_TRIO_N"/>
    <property type="match status" value="1"/>
</dbReference>
<evidence type="ECO:0000259" key="1">
    <source>
        <dbReference type="PROSITE" id="PS50191"/>
    </source>
</evidence>
<sequence length="307" mass="35328">MAKVRPLPPALAEAAKRELFEVPERLEADLQHLKDWLAKQPHLKARTDDQFLVAFLRGSKFSLERAKEKLDAYYTLRSALPDFFKNRDPTCPKIRKIMELGVFLPLGVDGEGRRVILFRGGAYDPNEVDINDVFKANMMMVDVMVMEDDALIVKGQVGIMDMSNMTVAHATHMTPSLAKKSMTVFQEGYPLRPKAMHYLHMKSIFESIFNLFKTFMKEKLRNRVHVHSDLNTFYQSVPKEILPKEYGGNAGTIKEISEEWQKKLEAWRQYFAEDDQFCAVESKRPGRPKTHQDLFGLEGSFRPLAVD</sequence>
<dbReference type="Gene3D" id="1.10.8.20">
    <property type="entry name" value="N-terminal domain of phosphatidylinositol transfer protein sec14p"/>
    <property type="match status" value="1"/>
</dbReference>
<dbReference type="SMART" id="SM00516">
    <property type="entry name" value="SEC14"/>
    <property type="match status" value="1"/>
</dbReference>
<protein>
    <recommendedName>
        <fullName evidence="1">CRAL-TRIO domain-containing protein</fullName>
    </recommendedName>
</protein>
<dbReference type="AlphaFoldDB" id="A0AAN9VBT9"/>
<evidence type="ECO:0000313" key="3">
    <source>
        <dbReference type="Proteomes" id="UP001378592"/>
    </source>
</evidence>
<name>A0AAN9VBT9_9ORTH</name>
<dbReference type="CDD" id="cd00170">
    <property type="entry name" value="SEC14"/>
    <property type="match status" value="1"/>
</dbReference>
<dbReference type="Gene3D" id="3.40.525.10">
    <property type="entry name" value="CRAL-TRIO lipid binding domain"/>
    <property type="match status" value="1"/>
</dbReference>
<proteinExistence type="predicted"/>
<dbReference type="PROSITE" id="PS50191">
    <property type="entry name" value="CRAL_TRIO"/>
    <property type="match status" value="1"/>
</dbReference>
<reference evidence="2 3" key="1">
    <citation type="submission" date="2024-03" db="EMBL/GenBank/DDBJ databases">
        <title>The genome assembly and annotation of the cricket Gryllus longicercus Weissman &amp; Gray.</title>
        <authorList>
            <person name="Szrajer S."/>
            <person name="Gray D."/>
            <person name="Ylla G."/>
        </authorList>
    </citation>
    <scope>NUCLEOTIDE SEQUENCE [LARGE SCALE GENOMIC DNA]</scope>
    <source>
        <strain evidence="2">DAG 2021-001</strain>
        <tissue evidence="2">Whole body minus gut</tissue>
    </source>
</reference>
<dbReference type="GO" id="GO:0016020">
    <property type="term" value="C:membrane"/>
    <property type="evidence" value="ECO:0007669"/>
    <property type="project" value="TreeGrafter"/>
</dbReference>
<dbReference type="InterPro" id="IPR036865">
    <property type="entry name" value="CRAL-TRIO_dom_sf"/>
</dbReference>
<dbReference type="SUPFAM" id="SSF52087">
    <property type="entry name" value="CRAL/TRIO domain"/>
    <property type="match status" value="1"/>
</dbReference>
<dbReference type="InterPro" id="IPR036273">
    <property type="entry name" value="CRAL/TRIO_N_dom_sf"/>
</dbReference>
<accession>A0AAN9VBT9</accession>
<dbReference type="InterPro" id="IPR011074">
    <property type="entry name" value="CRAL/TRIO_N_dom"/>
</dbReference>
<feature type="domain" description="CRAL-TRIO" evidence="1">
    <location>
        <begin position="91"/>
        <end position="254"/>
    </location>
</feature>
<comment type="caution">
    <text evidence="2">The sequence shown here is derived from an EMBL/GenBank/DDBJ whole genome shotgun (WGS) entry which is preliminary data.</text>
</comment>
<dbReference type="Proteomes" id="UP001378592">
    <property type="component" value="Unassembled WGS sequence"/>
</dbReference>
<evidence type="ECO:0000313" key="2">
    <source>
        <dbReference type="EMBL" id="KAK7861949.1"/>
    </source>
</evidence>
<dbReference type="GO" id="GO:1902936">
    <property type="term" value="F:phosphatidylinositol bisphosphate binding"/>
    <property type="evidence" value="ECO:0007669"/>
    <property type="project" value="TreeGrafter"/>
</dbReference>
<dbReference type="PANTHER" id="PTHR10174:SF216">
    <property type="entry name" value="CRAL-TRIO DOMAIN-CONTAINING PROTEIN-RELATED"/>
    <property type="match status" value="1"/>
</dbReference>
<dbReference type="Pfam" id="PF00650">
    <property type="entry name" value="CRAL_TRIO"/>
    <property type="match status" value="1"/>
</dbReference>
<dbReference type="EMBL" id="JAZDUA010000292">
    <property type="protein sequence ID" value="KAK7861949.1"/>
    <property type="molecule type" value="Genomic_DNA"/>
</dbReference>
<keyword evidence="3" id="KW-1185">Reference proteome</keyword>
<dbReference type="SUPFAM" id="SSF46938">
    <property type="entry name" value="CRAL/TRIO N-terminal domain"/>
    <property type="match status" value="1"/>
</dbReference>
<dbReference type="Gene3D" id="1.20.5.1200">
    <property type="entry name" value="Alpha-tocopherol transfer"/>
    <property type="match status" value="1"/>
</dbReference>
<organism evidence="2 3">
    <name type="scientific">Gryllus longicercus</name>
    <dbReference type="NCBI Taxonomy" id="2509291"/>
    <lineage>
        <taxon>Eukaryota</taxon>
        <taxon>Metazoa</taxon>
        <taxon>Ecdysozoa</taxon>
        <taxon>Arthropoda</taxon>
        <taxon>Hexapoda</taxon>
        <taxon>Insecta</taxon>
        <taxon>Pterygota</taxon>
        <taxon>Neoptera</taxon>
        <taxon>Polyneoptera</taxon>
        <taxon>Orthoptera</taxon>
        <taxon>Ensifera</taxon>
        <taxon>Gryllidea</taxon>
        <taxon>Grylloidea</taxon>
        <taxon>Gryllidae</taxon>
        <taxon>Gryllinae</taxon>
        <taxon>Gryllus</taxon>
    </lineage>
</organism>
<dbReference type="PRINTS" id="PR00180">
    <property type="entry name" value="CRETINALDHBP"/>
</dbReference>